<evidence type="ECO:0000313" key="7">
    <source>
        <dbReference type="EMBL" id="QEE17733.1"/>
    </source>
</evidence>
<sequence>MIMTNSTKNYLPNRDVKFKDLPMISQILIEVLYIIILLENIIKEGHKDSLWILYVPIILLFFLILFNSLIIYSKKKNKIRSGIFLKNLLLIFFLFFCFQSLCFTGAWGMLDNNLYYQPNFSNKTNISIVLISISTFLGIIWWIMKYNKADKEYYLNIFHSSEYFFKKTLLSLSMTEKNILINDLAIFFKLQPKKGKKITMKLIEKGYIVGKMEESTWKLYIGDNIPAQTIVNKNPNEFNSIKSNVDNSALNQTFVDNYPNSMNSNNSISGKTLPKKNVAGVLAIFFGDLGIHRFYMGDFKRGIICLCLSFTIIPGIIGFIEGIIILSETQNDFERRLAKINSL</sequence>
<name>A0A5B9DG24_9ARCH</name>
<evidence type="ECO:0000256" key="1">
    <source>
        <dbReference type="ARBA" id="ARBA00004141"/>
    </source>
</evidence>
<evidence type="ECO:0000256" key="4">
    <source>
        <dbReference type="ARBA" id="ARBA00023136"/>
    </source>
</evidence>
<evidence type="ECO:0000256" key="5">
    <source>
        <dbReference type="SAM" id="Phobius"/>
    </source>
</evidence>
<reference evidence="7" key="1">
    <citation type="journal article" date="2020" name="Nature">
        <title>Isolation of an archaeon at the prokaryote-eukaryote interface.</title>
        <authorList>
            <person name="Imachi H."/>
            <person name="Nobu M.K."/>
            <person name="Nakahara N."/>
            <person name="Morono Y."/>
            <person name="Ogawara M."/>
            <person name="Takaki Y."/>
            <person name="Takano Y."/>
            <person name="Uematsu K."/>
            <person name="Ikuta T."/>
            <person name="Ito M."/>
            <person name="Matsui Y."/>
            <person name="Miyazaki M."/>
            <person name="Murata K."/>
            <person name="Saito Y."/>
            <person name="Sakai S."/>
            <person name="Song C."/>
            <person name="Tasumi E."/>
            <person name="Yamanaka Y."/>
            <person name="Yamaguchi T."/>
            <person name="Kamagata Y."/>
            <person name="Tamaki H."/>
            <person name="Takai K."/>
        </authorList>
    </citation>
    <scope>NUCLEOTIDE SEQUENCE [LARGE SCALE GENOMIC DNA]</scope>
    <source>
        <strain evidence="7">MK-D1</strain>
    </source>
</reference>
<accession>A0A5B9DG24</accession>
<organism evidence="7">
    <name type="scientific">Promethearchaeum syntrophicum</name>
    <dbReference type="NCBI Taxonomy" id="2594042"/>
    <lineage>
        <taxon>Archaea</taxon>
        <taxon>Promethearchaeati</taxon>
        <taxon>Promethearchaeota</taxon>
        <taxon>Promethearchaeia</taxon>
        <taxon>Promethearchaeales</taxon>
        <taxon>Promethearchaeaceae</taxon>
        <taxon>Promethearchaeum</taxon>
    </lineage>
</organism>
<dbReference type="Pfam" id="PF05154">
    <property type="entry name" value="TM2"/>
    <property type="match status" value="1"/>
</dbReference>
<evidence type="ECO:0000256" key="2">
    <source>
        <dbReference type="ARBA" id="ARBA00022692"/>
    </source>
</evidence>
<keyword evidence="2 5" id="KW-0812">Transmembrane</keyword>
<evidence type="ECO:0000256" key="3">
    <source>
        <dbReference type="ARBA" id="ARBA00022989"/>
    </source>
</evidence>
<keyword evidence="3 5" id="KW-1133">Transmembrane helix</keyword>
<evidence type="ECO:0000259" key="6">
    <source>
        <dbReference type="Pfam" id="PF05154"/>
    </source>
</evidence>
<feature type="transmembrane region" description="Helical" evidence="5">
    <location>
        <begin position="301"/>
        <end position="326"/>
    </location>
</feature>
<gene>
    <name evidence="7" type="ORF">DSAG12_03571</name>
</gene>
<dbReference type="AlphaFoldDB" id="A0A5B9DG24"/>
<feature type="domain" description="TM2" evidence="6">
    <location>
        <begin position="275"/>
        <end position="323"/>
    </location>
</feature>
<dbReference type="EMBL" id="CP042905">
    <property type="protein sequence ID" value="QEE17733.1"/>
    <property type="molecule type" value="Genomic_DNA"/>
</dbReference>
<keyword evidence="4 5" id="KW-0472">Membrane</keyword>
<comment type="subcellular location">
    <subcellularLocation>
        <location evidence="1">Membrane</location>
        <topology evidence="1">Multi-pass membrane protein</topology>
    </subcellularLocation>
</comment>
<dbReference type="GO" id="GO:0016020">
    <property type="term" value="C:membrane"/>
    <property type="evidence" value="ECO:0007669"/>
    <property type="project" value="UniProtKB-SubCell"/>
</dbReference>
<feature type="transmembrane region" description="Helical" evidence="5">
    <location>
        <begin position="50"/>
        <end position="72"/>
    </location>
</feature>
<proteinExistence type="predicted"/>
<feature type="transmembrane region" description="Helical" evidence="5">
    <location>
        <begin position="84"/>
        <end position="106"/>
    </location>
</feature>
<protein>
    <submittedName>
        <fullName evidence="7">TM2 domain protein</fullName>
    </submittedName>
</protein>
<dbReference type="InterPro" id="IPR007829">
    <property type="entry name" value="TM2"/>
</dbReference>
<feature type="transmembrane region" description="Helical" evidence="5">
    <location>
        <begin position="21"/>
        <end position="38"/>
    </location>
</feature>
<feature type="transmembrane region" description="Helical" evidence="5">
    <location>
        <begin position="126"/>
        <end position="144"/>
    </location>
</feature>